<dbReference type="EMBL" id="JACSQF010000002">
    <property type="protein sequence ID" value="MBD7979535.1"/>
    <property type="molecule type" value="Genomic_DNA"/>
</dbReference>
<evidence type="ECO:0008006" key="4">
    <source>
        <dbReference type="Google" id="ProtNLM"/>
    </source>
</evidence>
<dbReference type="Proteomes" id="UP000655570">
    <property type="component" value="Unassembled WGS sequence"/>
</dbReference>
<keyword evidence="3" id="KW-1185">Reference proteome</keyword>
<feature type="transmembrane region" description="Helical" evidence="1">
    <location>
        <begin position="42"/>
        <end position="63"/>
    </location>
</feature>
<organism evidence="2 3">
    <name type="scientific">Oerskovia merdavium</name>
    <dbReference type="NCBI Taxonomy" id="2762227"/>
    <lineage>
        <taxon>Bacteria</taxon>
        <taxon>Bacillati</taxon>
        <taxon>Actinomycetota</taxon>
        <taxon>Actinomycetes</taxon>
        <taxon>Micrococcales</taxon>
        <taxon>Cellulomonadaceae</taxon>
        <taxon>Oerskovia</taxon>
    </lineage>
</organism>
<proteinExistence type="predicted"/>
<name>A0ABR8TUV8_9CELL</name>
<evidence type="ECO:0000313" key="3">
    <source>
        <dbReference type="Proteomes" id="UP000655570"/>
    </source>
</evidence>
<gene>
    <name evidence="2" type="ORF">H9641_02215</name>
</gene>
<reference evidence="2 3" key="1">
    <citation type="submission" date="2020-08" db="EMBL/GenBank/DDBJ databases">
        <title>A Genomic Blueprint of the Chicken Gut Microbiome.</title>
        <authorList>
            <person name="Gilroy R."/>
            <person name="Ravi A."/>
            <person name="Getino M."/>
            <person name="Pursley I."/>
            <person name="Horton D.L."/>
            <person name="Alikhan N.-F."/>
            <person name="Baker D."/>
            <person name="Gharbi K."/>
            <person name="Hall N."/>
            <person name="Watson M."/>
            <person name="Adriaenssens E.M."/>
            <person name="Foster-Nyarko E."/>
            <person name="Jarju S."/>
            <person name="Secka A."/>
            <person name="Antonio M."/>
            <person name="Oren A."/>
            <person name="Chaudhuri R."/>
            <person name="La Ragione R.M."/>
            <person name="Hildebrand F."/>
            <person name="Pallen M.J."/>
        </authorList>
    </citation>
    <scope>NUCLEOTIDE SEQUENCE [LARGE SCALE GENOMIC DNA]</scope>
    <source>
        <strain evidence="2 3">Sa2CUA9</strain>
    </source>
</reference>
<keyword evidence="1" id="KW-1133">Transmembrane helix</keyword>
<keyword evidence="1" id="KW-0812">Transmembrane</keyword>
<evidence type="ECO:0000256" key="1">
    <source>
        <dbReference type="SAM" id="Phobius"/>
    </source>
</evidence>
<evidence type="ECO:0000313" key="2">
    <source>
        <dbReference type="EMBL" id="MBD7979535.1"/>
    </source>
</evidence>
<comment type="caution">
    <text evidence="2">The sequence shown here is derived from an EMBL/GenBank/DDBJ whole genome shotgun (WGS) entry which is preliminary data.</text>
</comment>
<accession>A0ABR8TUV8</accession>
<protein>
    <recommendedName>
        <fullName evidence="4">DUF4190 domain-containing protein</fullName>
    </recommendedName>
</protein>
<sequence length="69" mass="6951">MVWVLVGLVLVVLGVSLAARAAWSVRSGEQRGRASNGAHGMGIALGAGLAFWGSVVVIVALVADHAGKD</sequence>
<dbReference type="RefSeq" id="WP_191800654.1">
    <property type="nucleotide sequence ID" value="NZ_JACSQF010000002.1"/>
</dbReference>
<keyword evidence="1" id="KW-0472">Membrane</keyword>